<keyword evidence="2" id="KW-1185">Reference proteome</keyword>
<dbReference type="AlphaFoldDB" id="A0A844YWG9"/>
<accession>A0A844YWG9</accession>
<dbReference type="EMBL" id="WTYV01000001">
    <property type="protein sequence ID" value="MXO70093.1"/>
    <property type="molecule type" value="Genomic_DNA"/>
</dbReference>
<name>A0A844YWG9_9SPHN</name>
<sequence length="180" mass="20070">MRRDEQEWWPDEDQVAAALSRHAGVEIDPTAVDDISCEGFVEEPSGVECHWLQDGEEKRWQEELWHGVLARDGQNWALIDDPYQRFVPTRIDRIDGYHMNGATVLLHGLLRCGAFGCWISGNGSGLGISGNSGPGSDLARLAGQRVYLRAIVTDLCVRRICVDQAPTLNLVEVSSRPMRN</sequence>
<gene>
    <name evidence="1" type="ORF">GRI99_00405</name>
</gene>
<reference evidence="1 2" key="1">
    <citation type="submission" date="2019-12" db="EMBL/GenBank/DDBJ databases">
        <title>Genomic-based taxomic classification of the family Erythrobacteraceae.</title>
        <authorList>
            <person name="Xu L."/>
        </authorList>
    </citation>
    <scope>NUCLEOTIDE SEQUENCE [LARGE SCALE GENOMIC DNA]</scope>
    <source>
        <strain evidence="1 2">M0322</strain>
    </source>
</reference>
<evidence type="ECO:0000313" key="1">
    <source>
        <dbReference type="EMBL" id="MXO70093.1"/>
    </source>
</evidence>
<dbReference type="OrthoDB" id="7597355at2"/>
<organism evidence="1 2">
    <name type="scientific">Alteraurantiacibacter buctensis</name>
    <dbReference type="NCBI Taxonomy" id="1503981"/>
    <lineage>
        <taxon>Bacteria</taxon>
        <taxon>Pseudomonadati</taxon>
        <taxon>Pseudomonadota</taxon>
        <taxon>Alphaproteobacteria</taxon>
        <taxon>Sphingomonadales</taxon>
        <taxon>Erythrobacteraceae</taxon>
        <taxon>Alteraurantiacibacter</taxon>
    </lineage>
</organism>
<proteinExistence type="predicted"/>
<dbReference type="RefSeq" id="WP_160770050.1">
    <property type="nucleotide sequence ID" value="NZ_WTYV01000001.1"/>
</dbReference>
<comment type="caution">
    <text evidence="1">The sequence shown here is derived from an EMBL/GenBank/DDBJ whole genome shotgun (WGS) entry which is preliminary data.</text>
</comment>
<protein>
    <submittedName>
        <fullName evidence="1">Uncharacterized protein</fullName>
    </submittedName>
</protein>
<evidence type="ECO:0000313" key="2">
    <source>
        <dbReference type="Proteomes" id="UP000466966"/>
    </source>
</evidence>
<dbReference type="Proteomes" id="UP000466966">
    <property type="component" value="Unassembled WGS sequence"/>
</dbReference>